<reference evidence="6" key="3">
    <citation type="submission" date="2025-09" db="UniProtKB">
        <authorList>
            <consortium name="Ensembl"/>
        </authorList>
    </citation>
    <scope>IDENTIFICATION</scope>
</reference>
<evidence type="ECO:0000313" key="6">
    <source>
        <dbReference type="Ensembl" id="ENSAOCP00000061814.1"/>
    </source>
</evidence>
<feature type="region of interest" description="Disordered" evidence="1">
    <location>
        <begin position="1743"/>
        <end position="1763"/>
    </location>
</feature>
<feature type="region of interest" description="Disordered" evidence="1">
    <location>
        <begin position="1530"/>
        <end position="1556"/>
    </location>
</feature>
<dbReference type="GO" id="GO:0030427">
    <property type="term" value="C:site of polarized growth"/>
    <property type="evidence" value="ECO:0007669"/>
    <property type="project" value="TreeGrafter"/>
</dbReference>
<evidence type="ECO:0000313" key="7">
    <source>
        <dbReference type="Proteomes" id="UP001501940"/>
    </source>
</evidence>
<evidence type="ECO:0000259" key="5">
    <source>
        <dbReference type="Pfam" id="PF19421"/>
    </source>
</evidence>
<evidence type="ECO:0000256" key="1">
    <source>
        <dbReference type="SAM" id="MobiDB-lite"/>
    </source>
</evidence>
<keyword evidence="7" id="KW-1185">Reference proteome</keyword>
<dbReference type="Pfam" id="PF14222">
    <property type="entry name" value="MOR2-PAG1_N"/>
    <property type="match status" value="1"/>
</dbReference>
<feature type="compositionally biased region" description="Low complexity" evidence="1">
    <location>
        <begin position="1754"/>
        <end position="1763"/>
    </location>
</feature>
<gene>
    <name evidence="6" type="primary">FRYL</name>
</gene>
<organism evidence="6 7">
    <name type="scientific">Amphiprion ocellaris</name>
    <name type="common">Clown anemonefish</name>
    <dbReference type="NCBI Taxonomy" id="80972"/>
    <lineage>
        <taxon>Eukaryota</taxon>
        <taxon>Metazoa</taxon>
        <taxon>Chordata</taxon>
        <taxon>Craniata</taxon>
        <taxon>Vertebrata</taxon>
        <taxon>Euteleostomi</taxon>
        <taxon>Actinopterygii</taxon>
        <taxon>Neopterygii</taxon>
        <taxon>Teleostei</taxon>
        <taxon>Neoteleostei</taxon>
        <taxon>Acanthomorphata</taxon>
        <taxon>Ovalentaria</taxon>
        <taxon>Pomacentridae</taxon>
        <taxon>Amphiprion</taxon>
    </lineage>
</organism>
<dbReference type="InterPro" id="IPR025481">
    <property type="entry name" value="Cell_Morphogen_C"/>
</dbReference>
<dbReference type="Pfam" id="PF14225">
    <property type="entry name" value="MOR2-PAG1_C"/>
    <property type="match status" value="1"/>
</dbReference>
<accession>A0AAQ5Z9F7</accession>
<dbReference type="InterPro" id="IPR039867">
    <property type="entry name" value="Furry/Tao3/Mor2"/>
</dbReference>
<dbReference type="InterPro" id="IPR025614">
    <property type="entry name" value="Cell_morpho_N"/>
</dbReference>
<feature type="compositionally biased region" description="Acidic residues" evidence="1">
    <location>
        <begin position="2526"/>
        <end position="2535"/>
    </location>
</feature>
<feature type="domain" description="Cell morphogenesis protein N-terminal" evidence="2">
    <location>
        <begin position="174"/>
        <end position="720"/>
    </location>
</feature>
<dbReference type="Proteomes" id="UP001501940">
    <property type="component" value="Chromosome 2"/>
</dbReference>
<feature type="domain" description="Cell morphogenesis protein C-terminal" evidence="3">
    <location>
        <begin position="2042"/>
        <end position="2293"/>
    </location>
</feature>
<dbReference type="InterPro" id="IPR029473">
    <property type="entry name" value="MOR2-PAG1_mid"/>
</dbReference>
<dbReference type="Pfam" id="PF14228">
    <property type="entry name" value="MOR2-PAG1_mid"/>
    <property type="match status" value="4"/>
</dbReference>
<feature type="domain" description="Cell morphogenesis central region" evidence="4">
    <location>
        <begin position="1207"/>
        <end position="1371"/>
    </location>
</feature>
<feature type="compositionally biased region" description="Basic and acidic residues" evidence="1">
    <location>
        <begin position="1546"/>
        <end position="1556"/>
    </location>
</feature>
<name>A0AAQ5Z9F7_AMPOC</name>
<dbReference type="PANTHER" id="PTHR12295">
    <property type="entry name" value="FURRY-RELATED"/>
    <property type="match status" value="1"/>
</dbReference>
<evidence type="ECO:0000259" key="2">
    <source>
        <dbReference type="Pfam" id="PF14222"/>
    </source>
</evidence>
<feature type="compositionally biased region" description="Low complexity" evidence="1">
    <location>
        <begin position="2547"/>
        <end position="2564"/>
    </location>
</feature>
<dbReference type="GO" id="GO:0000902">
    <property type="term" value="P:cell morphogenesis"/>
    <property type="evidence" value="ECO:0007669"/>
    <property type="project" value="InterPro"/>
</dbReference>
<proteinExistence type="predicted"/>
<dbReference type="PANTHER" id="PTHR12295:SF9">
    <property type="entry name" value="PROTEIN FURRY HOMOLOG-LIKE"/>
    <property type="match status" value="1"/>
</dbReference>
<dbReference type="GO" id="GO:0031175">
    <property type="term" value="P:neuron projection development"/>
    <property type="evidence" value="ECO:0007669"/>
    <property type="project" value="TreeGrafter"/>
</dbReference>
<dbReference type="InterPro" id="IPR045842">
    <property type="entry name" value="Fry_C"/>
</dbReference>
<dbReference type="SUPFAM" id="SSF48371">
    <property type="entry name" value="ARM repeat"/>
    <property type="match status" value="2"/>
</dbReference>
<feature type="compositionally biased region" description="Pro residues" evidence="1">
    <location>
        <begin position="2572"/>
        <end position="2581"/>
    </location>
</feature>
<feature type="compositionally biased region" description="Polar residues" evidence="1">
    <location>
        <begin position="2505"/>
        <end position="2522"/>
    </location>
</feature>
<reference evidence="6 7" key="1">
    <citation type="submission" date="2022-01" db="EMBL/GenBank/DDBJ databases">
        <title>A chromosome-scale genome assembly of the false clownfish, Amphiprion ocellaris.</title>
        <authorList>
            <person name="Ryu T."/>
        </authorList>
    </citation>
    <scope>NUCLEOTIDE SEQUENCE [LARGE SCALE GENOMIC DNA]</scope>
</reference>
<feature type="region of interest" description="Disordered" evidence="1">
    <location>
        <begin position="2601"/>
        <end position="2620"/>
    </location>
</feature>
<feature type="region of interest" description="Disordered" evidence="1">
    <location>
        <begin position="2636"/>
        <end position="2666"/>
    </location>
</feature>
<feature type="domain" description="Cell morphogenesis central region" evidence="4">
    <location>
        <begin position="1647"/>
        <end position="1705"/>
    </location>
</feature>
<dbReference type="Pfam" id="PF19421">
    <property type="entry name" value="Fry_C"/>
    <property type="match status" value="1"/>
</dbReference>
<evidence type="ECO:0008006" key="8">
    <source>
        <dbReference type="Google" id="ProtNLM"/>
    </source>
</evidence>
<protein>
    <recommendedName>
        <fullName evidence="8">Furry homolog, like</fullName>
    </recommendedName>
</protein>
<dbReference type="InterPro" id="IPR016024">
    <property type="entry name" value="ARM-type_fold"/>
</dbReference>
<feature type="compositionally biased region" description="Low complexity" evidence="1">
    <location>
        <begin position="1530"/>
        <end position="1540"/>
    </location>
</feature>
<feature type="domain" description="Cell morphogenesis central region" evidence="4">
    <location>
        <begin position="1789"/>
        <end position="1903"/>
    </location>
</feature>
<feature type="domain" description="Cell morphogenesis central region" evidence="4">
    <location>
        <begin position="1418"/>
        <end position="1465"/>
    </location>
</feature>
<feature type="region of interest" description="Disordered" evidence="1">
    <location>
        <begin position="2498"/>
        <end position="2591"/>
    </location>
</feature>
<feature type="domain" description="Protein furry C-terminal" evidence="5">
    <location>
        <begin position="2325"/>
        <end position="3000"/>
    </location>
</feature>
<dbReference type="Ensembl" id="ENSAOCT00000073840.1">
    <property type="protein sequence ID" value="ENSAOCP00000061814.1"/>
    <property type="gene ID" value="ENSAOCG00000001495.2"/>
</dbReference>
<sequence>KFQINQREWYVYSSHHSNILFCTLITHDLGYFTRAVSRRRVPSSVTPLSWEKHNSAAMSSITIDPELKPGEFVIKSLFAEFAVLAEKKIEMVMAEPLEKPLSRSLQRGEDAQFDQLISSMSSIAEHCLPSLLRTLFDWYRRQSGTEDESYEYRPRSSTKSKGDEQHRDKDYLLERRDLAIDFIFCLVSVEVLKQIPLHPVPDVLVHEVLNLAFKHFKHKEGYCGPNTGNVHIIADLYAEVIGVLTQSKFQAVRKKFITELKELRQKEQSPYIVQSIISLIMGMKFFRVKMYPVEDFEASFQFMQECAQYFLEVKDKDIKHALAGLFVEILIPVAAAVKNEVNVPCLKTFVEMLYQTTFDLSSRKKHSLALYPLVTCLLCVSQKQFFLNNWHIFLQNCLSHLKMPSNNSIRKQIETLQNKDPKMSRVALESLYRLLWVYIIRIKCESNTVTQSRLLSIVSALFPKGSRSVVPRDTPLNIFVKIIQFIAQERLDFAMKEIIYDLLCVGKSHKTFTINPERMNIGLRAFLVIADSLQQKDGEPPMPTTGIIMPSGNTLRVKKIFLNTTLTDEEAKVIGMSLYYPQVRKALDNILRHLDKEVGRSMSMTSVQMSNKEPEDMITGERKPKIDLFRTCVAAIPRLIPDGMSRQDLIELLAKLTIHMDEELRGLAFTTLQALMVDFPEWREDVLSGFAYFIVREVTDVHPTLLDNAVKMLLQLISQWRQAVQSSNKSHDSQGSSSGHSLSLERALPLSVLHVVEGLALVVLCSCRPATRRLAVNVLKEVRALHTALGIGKGDEELAIDVMDRLSASVLESFIHLTGADQTNLLYCPSGIDLQTLAEWSSSPISHQFDVVSPSHIWVFAHVTQGQDPWVISFSSYLRQENLPKHCPTAVNYAWMFAYTRLQLLSPQVDVNSPINAKKVNSLNSSDSYIGLWRNYLILCCSSASSSPSMCSSSSTSGSVRCSPPETLASTPDSGYSYDSKIVGTPSPSSLFKHIVPMMRSESMDITESLVLGLGRTNPVAFRELIEELNPIIKEALERRPEVSVVTSSGASGGLDGESHSLNSTLLEYVDLTRQLLEAENDKDSDTLKDIRCHFSALVANIIQNVPVHHRRTIFPQQSLRHSLFMLFSHWAGPFSIMFTPLDRYSDRNMQINRHQYCALKAMSAVLCCGPVADNVGLSSDGYLYKWLDNILDSQDKKVHQLGCEAVMLLLELNPDQSNLMFWAVDRCYTGSRRVAAGCFRAIANVFHNRDYQFDTVVLLNLILFKAADSSRDIYEVAMQLLQILEPKLFRYAHKLEIQRTDGILTPPSPLPHLYSVSYYQLSEELARTYPELTLPIFSEVSQRIQTAHPGGRQVMLHYLLPWMNNVELVDFKPTQRRPEDCGSGEDDEDVHDREIMMVNSRRWLRGEGWGSPRATTMVLNNLMFMTAKYGDEFAWSEIENVWTTLADSWPKNLKIILHFLISVSGVNSDPSLLPYVKRVVVYLGRDKTMQLLEELMCELELTDPVSSAVTHMDNPPYYRITSSYKIPSVTSGTTSSSNTMVPGNDGHHDSKMKDSNMEDSYTHLDIYSGLNSNLNRQHHRLESRYSSSSGGSYEDEKSDSMPLYANWRLKVMDHNRPEPLPFPPTGGCWSPLVDYLPETNTPAVPLHRCNIAVILLTDLIVDHGVKIEWSAYLHLLLHAVFIGFDHQHPEVYEHCKRLLLHLLVVQGANSNVQSVAMVLLRNRDYNDPRVLTVKPAAPEFNLTDCQPSPMTDSGLSSSSTSSSISLGAGGSALSHLSPSLLSEVDVTAEQDEKAKALIEFITSRKRGPLWNHEDVSPKNPNIKSADQLSVFVRHVVTVFKHSQSGFQLDSLLSEIALRTALSCSSRHYAGRSFQIFRALKQPLTPATLSDILSRLVETVGDPGEEAQGFVIELLLTLESGIDTLADTVKNYDLLTALAQTSARDHLLGPKFAANRKSTGQLNLNSGGLYHYVHTRSNSLRASLMSERKSDRRRSNTLDIADRLGGSHGNLARTRSLSSLGGGGSPGGEAIPPVDPSNLMATVFWIAASLLESDYEFEYLLALRLLNKLLGQLPLERADSRERLETVQAKLKWYNFPGLLQLFLKGFTSASTQELTIHLLSKLISVSRQTLVDPTQVAGFPLNILCLLPHLIQHFDSPTPFCKETADKIAKVCADEKSATLSNLAHMMSLYSTHSYSRDCTNWINVVCRYLHDAFAERTLNLVTYLAELLEKGLPGMQQSLLQIIYSLLSHIDLSAAPVKQFNLEIMKIIGKYVQSPHWREAQNILKLVVSRSASLVVPDDVQRSYSTESCGSPEIAFTRIFNNSSKELPGKTLDFHFDISETPIIGHKYGDQRTAAGRNGKPQVIAVTRSTSSTSSGSNSNGLVQVSWKRPQLSQRRTRERLMNVLSLCGPESGIPKNPSVVFSSNEDLDSADQQTSLIPTVEEVVREEEVQGEDTGSEQQFGVFKDFDFLDVELEDAEGESMDNFNWGVRRRSLESMDKGDTPSLQECQYTGSTPSLNLTNHEDTDESSEEEVLSASQILTQLCDLPDSQDPQDPQDPQETQDPQEDLDPAPPPPPAIDTPPGSLCEEEPQTVLPLCLPMAPETKTDPGPDPDSTCGSMWEEDVTQALKELDERCEEEEADFSGMSSQDEGDADGFPEIQASPPPSPFLSAILAAFQPVAYDNEEDAWRCHVNQMLSDTDGSSAVYTFHVFSRLFQSIQRKFGSITHSSVRFLGERLQRMGNQFLSSLEVMTSRSQCPTVLLDAETLVSCGLLETLKFSVLELQEHLDTYNAKREAAELWLDNCRKTFGDKDSSQRPNTHAQELELCRRLYKLHFQLLLLFQAYCKLISRVDTIKREAEVTNMSEELTILENCLKEAEMGNDVQEDVCMSDNAQTNTETAIQSLIETLRARDFSSALTQVKIFRSLWPNDIFGNETDNAVQTLLHIYFRHQTLGQTGCLAVVGPSRDLSQASTRLMELNLQIREALSQAQACQPHTTMVSAGL</sequence>
<evidence type="ECO:0000259" key="4">
    <source>
        <dbReference type="Pfam" id="PF14228"/>
    </source>
</evidence>
<dbReference type="GO" id="GO:0005938">
    <property type="term" value="C:cell cortex"/>
    <property type="evidence" value="ECO:0007669"/>
    <property type="project" value="TreeGrafter"/>
</dbReference>
<reference evidence="6" key="2">
    <citation type="submission" date="2025-08" db="UniProtKB">
        <authorList>
            <consortium name="Ensembl"/>
        </authorList>
    </citation>
    <scope>IDENTIFICATION</scope>
</reference>
<evidence type="ECO:0000259" key="3">
    <source>
        <dbReference type="Pfam" id="PF14225"/>
    </source>
</evidence>
<dbReference type="GeneTree" id="ENSGT00610000086058"/>